<evidence type="ECO:0000256" key="1">
    <source>
        <dbReference type="SAM" id="MobiDB-lite"/>
    </source>
</evidence>
<feature type="compositionally biased region" description="Low complexity" evidence="1">
    <location>
        <begin position="50"/>
        <end position="71"/>
    </location>
</feature>
<sequence>MPSYAERPTLPPLHTLNLLPASYESRRRTTTPYDSYEPMNDSWQSRRRVSTCSSTRTPSPSPSDSSTLSSPGNKVTLVPCASIDEADAVIVVPTVPDGGKGFLVTGHALAQLRLPQRQLAKDVRARMHPYRFSSRRA</sequence>
<reference evidence="2" key="1">
    <citation type="submission" date="2014-09" db="EMBL/GenBank/DDBJ databases">
        <title>Genome sequence of the luminous mushroom Mycena chlorophos for searching fungal bioluminescence genes.</title>
        <authorList>
            <person name="Tanaka Y."/>
            <person name="Kasuga D."/>
            <person name="Oba Y."/>
            <person name="Hase S."/>
            <person name="Sato K."/>
            <person name="Oba Y."/>
            <person name="Sakakibara Y."/>
        </authorList>
    </citation>
    <scope>NUCLEOTIDE SEQUENCE</scope>
</reference>
<feature type="region of interest" description="Disordered" evidence="1">
    <location>
        <begin position="1"/>
        <end position="74"/>
    </location>
</feature>
<keyword evidence="3" id="KW-1185">Reference proteome</keyword>
<accession>A0ABQ0LNB8</accession>
<protein>
    <submittedName>
        <fullName evidence="2">Uncharacterized protein</fullName>
    </submittedName>
</protein>
<gene>
    <name evidence="2" type="ORF">MCHLO_09632</name>
</gene>
<dbReference type="EMBL" id="DF847791">
    <property type="protein sequence ID" value="GAT52595.1"/>
    <property type="molecule type" value="Genomic_DNA"/>
</dbReference>
<dbReference type="Proteomes" id="UP000815677">
    <property type="component" value="Unassembled WGS sequence"/>
</dbReference>
<proteinExistence type="predicted"/>
<evidence type="ECO:0000313" key="3">
    <source>
        <dbReference type="Proteomes" id="UP000815677"/>
    </source>
</evidence>
<organism evidence="2 3">
    <name type="scientific">Mycena chlorophos</name>
    <name type="common">Agaric fungus</name>
    <name type="synonym">Agaricus chlorophos</name>
    <dbReference type="NCBI Taxonomy" id="658473"/>
    <lineage>
        <taxon>Eukaryota</taxon>
        <taxon>Fungi</taxon>
        <taxon>Dikarya</taxon>
        <taxon>Basidiomycota</taxon>
        <taxon>Agaricomycotina</taxon>
        <taxon>Agaricomycetes</taxon>
        <taxon>Agaricomycetidae</taxon>
        <taxon>Agaricales</taxon>
        <taxon>Marasmiineae</taxon>
        <taxon>Mycenaceae</taxon>
        <taxon>Mycena</taxon>
    </lineage>
</organism>
<name>A0ABQ0LNB8_MYCCL</name>
<evidence type="ECO:0000313" key="2">
    <source>
        <dbReference type="EMBL" id="GAT52595.1"/>
    </source>
</evidence>